<evidence type="ECO:0000256" key="1">
    <source>
        <dbReference type="SAM" id="Phobius"/>
    </source>
</evidence>
<dbReference type="AlphaFoldDB" id="A0A1G9M788"/>
<protein>
    <submittedName>
        <fullName evidence="2">Uncharacterized protein</fullName>
    </submittedName>
</protein>
<reference evidence="3" key="1">
    <citation type="submission" date="2016-10" db="EMBL/GenBank/DDBJ databases">
        <authorList>
            <person name="Varghese N."/>
            <person name="Submissions S."/>
        </authorList>
    </citation>
    <scope>NUCLEOTIDE SEQUENCE [LARGE SCALE GENOMIC DNA]</scope>
    <source>
        <strain evidence="3">DSM 24536</strain>
    </source>
</reference>
<keyword evidence="1" id="KW-1133">Transmembrane helix</keyword>
<organism evidence="2 3">
    <name type="scientific">Daejeonella rubra</name>
    <dbReference type="NCBI Taxonomy" id="990371"/>
    <lineage>
        <taxon>Bacteria</taxon>
        <taxon>Pseudomonadati</taxon>
        <taxon>Bacteroidota</taxon>
        <taxon>Sphingobacteriia</taxon>
        <taxon>Sphingobacteriales</taxon>
        <taxon>Sphingobacteriaceae</taxon>
        <taxon>Daejeonella</taxon>
    </lineage>
</organism>
<keyword evidence="3" id="KW-1185">Reference proteome</keyword>
<dbReference type="Proteomes" id="UP000199226">
    <property type="component" value="Unassembled WGS sequence"/>
</dbReference>
<name>A0A1G9M788_9SPHI</name>
<dbReference type="RefSeq" id="WP_090698166.1">
    <property type="nucleotide sequence ID" value="NZ_FNHH01000001.1"/>
</dbReference>
<proteinExistence type="predicted"/>
<sequence length="61" mass="6633">MGSGFKKNASSESAIYGIGFIGALIYFIQHATSFGMGVLGFLKALVWPAVLVYKLLEFLKM</sequence>
<dbReference type="EMBL" id="FNHH01000001">
    <property type="protein sequence ID" value="SDL70096.1"/>
    <property type="molecule type" value="Genomic_DNA"/>
</dbReference>
<evidence type="ECO:0000313" key="3">
    <source>
        <dbReference type="Proteomes" id="UP000199226"/>
    </source>
</evidence>
<keyword evidence="1" id="KW-0812">Transmembrane</keyword>
<feature type="transmembrane region" description="Helical" evidence="1">
    <location>
        <begin position="34"/>
        <end position="56"/>
    </location>
</feature>
<keyword evidence="1" id="KW-0472">Membrane</keyword>
<feature type="transmembrane region" description="Helical" evidence="1">
    <location>
        <begin position="12"/>
        <end position="28"/>
    </location>
</feature>
<accession>A0A1G9M788</accession>
<gene>
    <name evidence="2" type="ORF">SAMN05421813_101271</name>
</gene>
<dbReference type="OrthoDB" id="679779at2"/>
<dbReference type="STRING" id="990371.SAMN05421813_101271"/>
<evidence type="ECO:0000313" key="2">
    <source>
        <dbReference type="EMBL" id="SDL70096.1"/>
    </source>
</evidence>